<dbReference type="InterPro" id="IPR024499">
    <property type="entry name" value="Mbeg1-like"/>
</dbReference>
<dbReference type="SUPFAM" id="SSF53474">
    <property type="entry name" value="alpha/beta-Hydrolases"/>
    <property type="match status" value="1"/>
</dbReference>
<dbReference type="CDD" id="cd00741">
    <property type="entry name" value="Lipase"/>
    <property type="match status" value="1"/>
</dbReference>
<dbReference type="Proteomes" id="UP000235682">
    <property type="component" value="Unassembled WGS sequence"/>
</dbReference>
<dbReference type="EMBL" id="PNHE01000022">
    <property type="protein sequence ID" value="PMC58177.1"/>
    <property type="molecule type" value="Genomic_DNA"/>
</dbReference>
<protein>
    <recommendedName>
        <fullName evidence="3">DUF2974 domain-containing protein</fullName>
    </recommendedName>
</protein>
<keyword evidence="2" id="KW-1185">Reference proteome</keyword>
<dbReference type="AlphaFoldDB" id="A0A2N6SM79"/>
<accession>A0A2N6SM79</accession>
<dbReference type="InterPro" id="IPR029058">
    <property type="entry name" value="AB_hydrolase_fold"/>
</dbReference>
<dbReference type="Gene3D" id="3.40.50.1820">
    <property type="entry name" value="alpha/beta hydrolase"/>
    <property type="match status" value="1"/>
</dbReference>
<comment type="caution">
    <text evidence="1">The sequence shown here is derived from an EMBL/GenBank/DDBJ whole genome shotgun (WGS) entry which is preliminary data.</text>
</comment>
<sequence length="394" mass="46220">MASVIQYLKTYQDQTFNDMPLNDVDRLVFNELSYLPVELLSVDEDGLTLQQVGRSLLSKAWKIHTNNPYLVTLNRLRILRYLSDSKRYQKITLHRVNFETTLDYGYPFVCLTLYHPDFPPFVVFRGTDDTMLGWQESLALTFEKDLASYRLATNYLKQTIDHFKEPIEVSGHSKGGHLAYMASYYLTVEERRSIQRLTAFDAPGVFDWVMEDKYFQRFIPRIIAYCPNQSIFGRLLTPPVQPAIVEAKDASGLVQHILNQWETFDSRLKLTDQFSLESDFSTDLFSQWHTQTPVTTKQRLHQLTFSVLSRAGVDSFNTLIRHFWSSSSQIWLEVHHLPEEDRKFLLEQSKLFQQRYEDLKTQPQYKGVLNTRYLEWLVPVLSAEKIHSFMGLFH</sequence>
<evidence type="ECO:0000313" key="2">
    <source>
        <dbReference type="Proteomes" id="UP000235682"/>
    </source>
</evidence>
<reference evidence="1 2" key="1">
    <citation type="submission" date="2017-09" db="EMBL/GenBank/DDBJ databases">
        <title>Bacterial strain isolated from the female urinary microbiota.</title>
        <authorList>
            <person name="Thomas-White K."/>
            <person name="Kumar N."/>
            <person name="Forster S."/>
            <person name="Putonti C."/>
            <person name="Lawley T."/>
            <person name="Wolfe A.J."/>
        </authorList>
    </citation>
    <scope>NUCLEOTIDE SEQUENCE [LARGE SCALE GENOMIC DNA]</scope>
    <source>
        <strain evidence="1 2">UMB0852</strain>
    </source>
</reference>
<organism evidence="1 2">
    <name type="scientific">Dolosicoccus paucivorans</name>
    <dbReference type="NCBI Taxonomy" id="84521"/>
    <lineage>
        <taxon>Bacteria</taxon>
        <taxon>Bacillati</taxon>
        <taxon>Bacillota</taxon>
        <taxon>Bacilli</taxon>
        <taxon>Lactobacillales</taxon>
        <taxon>Aerococcaceae</taxon>
        <taxon>Dolosicoccus</taxon>
    </lineage>
</organism>
<dbReference type="Pfam" id="PF11187">
    <property type="entry name" value="Mbeg1-like"/>
    <property type="match status" value="1"/>
</dbReference>
<evidence type="ECO:0008006" key="3">
    <source>
        <dbReference type="Google" id="ProtNLM"/>
    </source>
</evidence>
<dbReference type="RefSeq" id="WP_102233343.1">
    <property type="nucleotide sequence ID" value="NZ_PNHE01000022.1"/>
</dbReference>
<dbReference type="STRING" id="84521.SAMN04487994_101215"/>
<evidence type="ECO:0000313" key="1">
    <source>
        <dbReference type="EMBL" id="PMC58177.1"/>
    </source>
</evidence>
<gene>
    <name evidence="1" type="ORF">CJ205_05670</name>
</gene>
<proteinExistence type="predicted"/>
<name>A0A2N6SM79_9LACT</name>